<comment type="similarity">
    <text evidence="1">Belongs to the leucine-binding protein family.</text>
</comment>
<dbReference type="Pfam" id="PF13458">
    <property type="entry name" value="Peripla_BP_6"/>
    <property type="match status" value="1"/>
</dbReference>
<keyword evidence="3" id="KW-0029">Amino-acid transport</keyword>
<dbReference type="PANTHER" id="PTHR30483">
    <property type="entry name" value="LEUCINE-SPECIFIC-BINDING PROTEIN"/>
    <property type="match status" value="1"/>
</dbReference>
<evidence type="ECO:0000259" key="5">
    <source>
        <dbReference type="Pfam" id="PF13458"/>
    </source>
</evidence>
<dbReference type="InterPro" id="IPR028082">
    <property type="entry name" value="Peripla_BP_I"/>
</dbReference>
<feature type="chain" id="PRO_5020816270" evidence="4">
    <location>
        <begin position="21"/>
        <end position="397"/>
    </location>
</feature>
<keyword evidence="3" id="KW-0813">Transport</keyword>
<reference evidence="6 7" key="1">
    <citation type="submission" date="2019-02" db="EMBL/GenBank/DDBJ databases">
        <title>Paracoccus subflavus sp. nov., isolated from marine sediment of the Pacific Ocean.</title>
        <authorList>
            <person name="Zhang G."/>
        </authorList>
    </citation>
    <scope>NUCLEOTIDE SEQUENCE [LARGE SCALE GENOMIC DNA]</scope>
    <source>
        <strain evidence="6 7">GY0581</strain>
    </source>
</reference>
<dbReference type="RefSeq" id="WP_130991748.1">
    <property type="nucleotide sequence ID" value="NZ_SISK01000010.1"/>
</dbReference>
<dbReference type="InterPro" id="IPR028081">
    <property type="entry name" value="Leu-bd"/>
</dbReference>
<proteinExistence type="inferred from homology"/>
<dbReference type="PANTHER" id="PTHR30483:SF6">
    <property type="entry name" value="PERIPLASMIC BINDING PROTEIN OF ABC TRANSPORTER FOR NATURAL AMINO ACIDS"/>
    <property type="match status" value="1"/>
</dbReference>
<dbReference type="GO" id="GO:0006865">
    <property type="term" value="P:amino acid transport"/>
    <property type="evidence" value="ECO:0007669"/>
    <property type="project" value="UniProtKB-KW"/>
</dbReference>
<evidence type="ECO:0000256" key="4">
    <source>
        <dbReference type="SAM" id="SignalP"/>
    </source>
</evidence>
<evidence type="ECO:0000256" key="3">
    <source>
        <dbReference type="ARBA" id="ARBA00022970"/>
    </source>
</evidence>
<keyword evidence="2 4" id="KW-0732">Signal</keyword>
<evidence type="ECO:0000256" key="2">
    <source>
        <dbReference type="ARBA" id="ARBA00022729"/>
    </source>
</evidence>
<evidence type="ECO:0000313" key="6">
    <source>
        <dbReference type="EMBL" id="TBN38338.1"/>
    </source>
</evidence>
<organism evidence="6 7">
    <name type="scientific">Paracoccus subflavus</name>
    <dbReference type="NCBI Taxonomy" id="2528244"/>
    <lineage>
        <taxon>Bacteria</taxon>
        <taxon>Pseudomonadati</taxon>
        <taxon>Pseudomonadota</taxon>
        <taxon>Alphaproteobacteria</taxon>
        <taxon>Rhodobacterales</taxon>
        <taxon>Paracoccaceae</taxon>
        <taxon>Paracoccus</taxon>
    </lineage>
</organism>
<dbReference type="InterPro" id="IPR051010">
    <property type="entry name" value="BCAA_transport"/>
</dbReference>
<dbReference type="AlphaFoldDB" id="A0A4Q9G3Q6"/>
<evidence type="ECO:0000313" key="7">
    <source>
        <dbReference type="Proteomes" id="UP000293520"/>
    </source>
</evidence>
<name>A0A4Q9G3Q6_9RHOB</name>
<sequence>MKTFLTTVAAAALISSAAMAQQDGPVRILALDDLTGMYSGNGGPNTVRAIEMAVADFGGEVLGRPIEVLSADHQNKPDVGSALAQRFIDEQGVSMIALGGSSAVGLAAQGRAGEAKVITISSGGYAPNFSGDQCTPYSIHWAPTTRELARGVAGAVVEQGGDTWYLLTADYVFGHALAKDATQAVEEAGGQVVGETVHPLNTNDMASALLSAQGSGAKVFGMANAGTDLETTIKQAAQMGLSGNLAAMLVFDNNVQALGLEAAQGIRTTTSFYWDHNDASREFGNRIMEMNGGQVPTMGHAGAYASTLHYLQAVESAGTSDPDAVIAAMKSNPITSGIFENASIQENGRVVMDMLLVEVNSPDESTGPADLYEVIATIPGKDLFLPAADSGCPLTAN</sequence>
<dbReference type="OrthoDB" id="5794591at2"/>
<gene>
    <name evidence="6" type="ORF">EYE42_12990</name>
</gene>
<comment type="caution">
    <text evidence="6">The sequence shown here is derived from an EMBL/GenBank/DDBJ whole genome shotgun (WGS) entry which is preliminary data.</text>
</comment>
<dbReference type="Proteomes" id="UP000293520">
    <property type="component" value="Unassembled WGS sequence"/>
</dbReference>
<protein>
    <submittedName>
        <fullName evidence="6">ABC transporter substrate-binding protein</fullName>
    </submittedName>
</protein>
<dbReference type="EMBL" id="SISK01000010">
    <property type="protein sequence ID" value="TBN38338.1"/>
    <property type="molecule type" value="Genomic_DNA"/>
</dbReference>
<dbReference type="Gene3D" id="3.40.50.2300">
    <property type="match status" value="2"/>
</dbReference>
<feature type="domain" description="Leucine-binding protein" evidence="5">
    <location>
        <begin position="25"/>
        <end position="360"/>
    </location>
</feature>
<dbReference type="SUPFAM" id="SSF53822">
    <property type="entry name" value="Periplasmic binding protein-like I"/>
    <property type="match status" value="1"/>
</dbReference>
<dbReference type="CDD" id="cd06327">
    <property type="entry name" value="PBP1_SBP-like"/>
    <property type="match status" value="1"/>
</dbReference>
<keyword evidence="7" id="KW-1185">Reference proteome</keyword>
<feature type="signal peptide" evidence="4">
    <location>
        <begin position="1"/>
        <end position="20"/>
    </location>
</feature>
<evidence type="ECO:0000256" key="1">
    <source>
        <dbReference type="ARBA" id="ARBA00010062"/>
    </source>
</evidence>
<accession>A0A4Q9G3Q6</accession>